<dbReference type="InterPro" id="IPR016024">
    <property type="entry name" value="ARM-type_fold"/>
</dbReference>
<dbReference type="Proteomes" id="UP000807159">
    <property type="component" value="Chromosome 15"/>
</dbReference>
<dbReference type="EMBL" id="JACEGQ020000015">
    <property type="protein sequence ID" value="KAH8487693.1"/>
    <property type="molecule type" value="Genomic_DNA"/>
</dbReference>
<reference evidence="1" key="1">
    <citation type="journal article" date="2021" name="J. Hered.">
        <title>Genome Assembly of Salicaceae Populus deltoides (Eastern Cottonwood) I-69 Based on Nanopore Sequencing and Hi-C Technologies.</title>
        <authorList>
            <person name="Bai S."/>
            <person name="Wu H."/>
            <person name="Zhang J."/>
            <person name="Pan Z."/>
            <person name="Zhao W."/>
            <person name="Li Z."/>
            <person name="Tong C."/>
        </authorList>
    </citation>
    <scope>NUCLEOTIDE SEQUENCE</scope>
    <source>
        <tissue evidence="1">Leaf</tissue>
    </source>
</reference>
<proteinExistence type="predicted"/>
<protein>
    <submittedName>
        <fullName evidence="1">Uncharacterized protein</fullName>
    </submittedName>
</protein>
<dbReference type="InterPro" id="IPR011989">
    <property type="entry name" value="ARM-like"/>
</dbReference>
<dbReference type="InterPro" id="IPR052608">
    <property type="entry name" value="U-box_domain_protein"/>
</dbReference>
<gene>
    <name evidence="1" type="ORF">H0E87_026315</name>
</gene>
<dbReference type="PANTHER" id="PTHR45958:SF8">
    <property type="entry name" value="U-BOX DOMAIN-CONTAINING PROTEIN 44-LIKE"/>
    <property type="match status" value="1"/>
</dbReference>
<keyword evidence="2" id="KW-1185">Reference proteome</keyword>
<comment type="caution">
    <text evidence="1">The sequence shown here is derived from an EMBL/GenBank/DDBJ whole genome shotgun (WGS) entry which is preliminary data.</text>
</comment>
<dbReference type="Gene3D" id="1.25.10.10">
    <property type="entry name" value="Leucine-rich Repeat Variant"/>
    <property type="match status" value="1"/>
</dbReference>
<dbReference type="PANTHER" id="PTHR45958">
    <property type="entry name" value="RING-TYPE E3 UBIQUITIN TRANSFERASE"/>
    <property type="match status" value="1"/>
</dbReference>
<organism evidence="1 2">
    <name type="scientific">Populus deltoides</name>
    <name type="common">Eastern poplar</name>
    <name type="synonym">Eastern cottonwood</name>
    <dbReference type="NCBI Taxonomy" id="3696"/>
    <lineage>
        <taxon>Eukaryota</taxon>
        <taxon>Viridiplantae</taxon>
        <taxon>Streptophyta</taxon>
        <taxon>Embryophyta</taxon>
        <taxon>Tracheophyta</taxon>
        <taxon>Spermatophyta</taxon>
        <taxon>Magnoliopsida</taxon>
        <taxon>eudicotyledons</taxon>
        <taxon>Gunneridae</taxon>
        <taxon>Pentapetalae</taxon>
        <taxon>rosids</taxon>
        <taxon>fabids</taxon>
        <taxon>Malpighiales</taxon>
        <taxon>Salicaceae</taxon>
        <taxon>Saliceae</taxon>
        <taxon>Populus</taxon>
    </lineage>
</organism>
<dbReference type="SUPFAM" id="SSF48371">
    <property type="entry name" value="ARM repeat"/>
    <property type="match status" value="1"/>
</dbReference>
<dbReference type="AlphaFoldDB" id="A0A8T2X5M8"/>
<feature type="non-terminal residue" evidence="1">
    <location>
        <position position="1"/>
    </location>
</feature>
<evidence type="ECO:0000313" key="2">
    <source>
        <dbReference type="Proteomes" id="UP000807159"/>
    </source>
</evidence>
<accession>A0A8T2X5M8</accession>
<evidence type="ECO:0000313" key="1">
    <source>
        <dbReference type="EMBL" id="KAH8487693.1"/>
    </source>
</evidence>
<sequence length="185" mass="19894">MLIFILIQSCEHDHDIVRANAVKLFHCLAEDGDNNIILEHVGQRRIETLLKIIKTSNDGSDCCRPNDPQITMWLLDAGAFQIVAEAEIIPMLVQLLVFGTALTKQSAAISLKQLSKSLSTLSSPANALEPLVRMLGEADLGVCEASLDALLTLVDGQRIQSGSKVLAKANAIVPIIKLLSSPSAT</sequence>
<name>A0A8T2X5M8_POPDE</name>